<evidence type="ECO:0000256" key="5">
    <source>
        <dbReference type="RuleBase" id="RU367036"/>
    </source>
</evidence>
<evidence type="ECO:0000256" key="2">
    <source>
        <dbReference type="ARBA" id="ARBA00008861"/>
    </source>
</evidence>
<dbReference type="GO" id="GO:0061929">
    <property type="term" value="F:gamma-glutamylaminecyclotransferase activity"/>
    <property type="evidence" value="ECO:0007669"/>
    <property type="project" value="UniProtKB-UniRule"/>
</dbReference>
<keyword evidence="8" id="KW-1185">Reference proteome</keyword>
<evidence type="ECO:0000313" key="8">
    <source>
        <dbReference type="Proteomes" id="UP001066276"/>
    </source>
</evidence>
<comment type="similarity">
    <text evidence="2 5">Belongs to the gamma-glutamylcyclotransferase family.</text>
</comment>
<dbReference type="Pfam" id="PF06094">
    <property type="entry name" value="GGACT"/>
    <property type="match status" value="1"/>
</dbReference>
<dbReference type="GO" id="GO:0005829">
    <property type="term" value="C:cytosol"/>
    <property type="evidence" value="ECO:0007669"/>
    <property type="project" value="TreeGrafter"/>
</dbReference>
<dbReference type="GO" id="GO:0042219">
    <property type="term" value="P:modified amino acid catabolic process"/>
    <property type="evidence" value="ECO:0007669"/>
    <property type="project" value="UniProtKB-UniRule"/>
</dbReference>
<comment type="function">
    <text evidence="5">Catalyzes the formation of 5-oxo-L-proline from L-gamma-glutamyl-L-epsilon-lysine.</text>
</comment>
<protein>
    <recommendedName>
        <fullName evidence="5">Gamma-glutamylaminecyclotransferase</fullName>
        <ecNumber evidence="5">4.3.2.8</ecNumber>
    </recommendedName>
</protein>
<organism evidence="7 8">
    <name type="scientific">Pleurodeles waltl</name>
    <name type="common">Iberian ribbed newt</name>
    <dbReference type="NCBI Taxonomy" id="8319"/>
    <lineage>
        <taxon>Eukaryota</taxon>
        <taxon>Metazoa</taxon>
        <taxon>Chordata</taxon>
        <taxon>Craniata</taxon>
        <taxon>Vertebrata</taxon>
        <taxon>Euteleostomi</taxon>
        <taxon>Amphibia</taxon>
        <taxon>Batrachia</taxon>
        <taxon>Caudata</taxon>
        <taxon>Salamandroidea</taxon>
        <taxon>Salamandridae</taxon>
        <taxon>Pleurodelinae</taxon>
        <taxon>Pleurodeles</taxon>
    </lineage>
</organism>
<name>A0AAV7NLI2_PLEWA</name>
<dbReference type="InterPro" id="IPR039126">
    <property type="entry name" value="GGACT"/>
</dbReference>
<dbReference type="EMBL" id="JANPWB010000012">
    <property type="protein sequence ID" value="KAJ1116381.1"/>
    <property type="molecule type" value="Genomic_DNA"/>
</dbReference>
<sequence length="249" mass="28798">MAPQLGWLVSNQTVTFIFQAARAPIPEEIDQQSQSTPLLEYVWIYLAQTVLDRRRSFRRSLERSTGLSVRGAKQRVTRGKSRFEDRWLRKEVSVERMTYIFVYGTLKTGQPNHHIMTDGVHGKARFHGRGRTVEKYPLVIAGAYNIPYLINTAGTGHHVAGEIYAVDDLLLQYLDEFEGCPDMYQRILERIRIVEWDGEPEKSTADNKILDCFIYSTTTYQANWLNLPMYENYDSLGPHGLAYAERDQR</sequence>
<dbReference type="InterPro" id="IPR036568">
    <property type="entry name" value="GGCT-like_sf"/>
</dbReference>
<dbReference type="InterPro" id="IPR013024">
    <property type="entry name" value="GGCT-like"/>
</dbReference>
<dbReference type="PANTHER" id="PTHR12510">
    <property type="entry name" value="TROPONIN C-AKIN-1 PROTEIN"/>
    <property type="match status" value="1"/>
</dbReference>
<dbReference type="InterPro" id="IPR009288">
    <property type="entry name" value="AIG2-like_dom"/>
</dbReference>
<dbReference type="AlphaFoldDB" id="A0AAV7NLI2"/>
<dbReference type="EC" id="4.3.2.8" evidence="5"/>
<feature type="domain" description="Gamma-glutamylcyclotransferase AIG2-like" evidence="6">
    <location>
        <begin position="100"/>
        <end position="233"/>
    </location>
</feature>
<evidence type="ECO:0000259" key="6">
    <source>
        <dbReference type="Pfam" id="PF06094"/>
    </source>
</evidence>
<evidence type="ECO:0000313" key="7">
    <source>
        <dbReference type="EMBL" id="KAJ1116381.1"/>
    </source>
</evidence>
<feature type="active site" description="Proton acceptor" evidence="4">
    <location>
        <position position="178"/>
    </location>
</feature>
<evidence type="ECO:0000256" key="4">
    <source>
        <dbReference type="PIRSR" id="PIRSR639126-1"/>
    </source>
</evidence>
<dbReference type="Gene3D" id="3.10.490.10">
    <property type="entry name" value="Gamma-glutamyl cyclotransferase-like"/>
    <property type="match status" value="1"/>
</dbReference>
<dbReference type="CDD" id="cd06661">
    <property type="entry name" value="GGCT_like"/>
    <property type="match status" value="1"/>
</dbReference>
<dbReference type="PANTHER" id="PTHR12510:SF4">
    <property type="entry name" value="GAMMA-GLUTAMYLAMINECYCLOTRANSFERASE"/>
    <property type="match status" value="1"/>
</dbReference>
<reference evidence="7" key="1">
    <citation type="journal article" date="2022" name="bioRxiv">
        <title>Sequencing and chromosome-scale assembly of the giantPleurodeles waltlgenome.</title>
        <authorList>
            <person name="Brown T."/>
            <person name="Elewa A."/>
            <person name="Iarovenko S."/>
            <person name="Subramanian E."/>
            <person name="Araus A.J."/>
            <person name="Petzold A."/>
            <person name="Susuki M."/>
            <person name="Suzuki K.-i.T."/>
            <person name="Hayashi T."/>
            <person name="Toyoda A."/>
            <person name="Oliveira C."/>
            <person name="Osipova E."/>
            <person name="Leigh N.D."/>
            <person name="Simon A."/>
            <person name="Yun M.H."/>
        </authorList>
    </citation>
    <scope>NUCLEOTIDE SEQUENCE</scope>
    <source>
        <strain evidence="7">20211129_DDA</strain>
        <tissue evidence="7">Liver</tissue>
    </source>
</reference>
<comment type="caution">
    <text evidence="7">The sequence shown here is derived from an EMBL/GenBank/DDBJ whole genome shotgun (WGS) entry which is preliminary data.</text>
</comment>
<evidence type="ECO:0000256" key="1">
    <source>
        <dbReference type="ARBA" id="ARBA00001684"/>
    </source>
</evidence>
<accession>A0AAV7NLI2</accession>
<comment type="catalytic activity">
    <reaction evidence="1 5">
        <text>epsilon-(gamma-L-glutamyl)-L-lysine = 5-oxo-L-proline + L-lysine</text>
        <dbReference type="Rhea" id="RHEA:16961"/>
        <dbReference type="ChEBI" id="CHEBI:32551"/>
        <dbReference type="ChEBI" id="CHEBI:58402"/>
        <dbReference type="ChEBI" id="CHEBI:133752"/>
        <dbReference type="EC" id="4.3.2.8"/>
    </reaction>
</comment>
<proteinExistence type="inferred from homology"/>
<keyword evidence="3 5" id="KW-0456">Lyase</keyword>
<dbReference type="Proteomes" id="UP001066276">
    <property type="component" value="Chromosome 8"/>
</dbReference>
<evidence type="ECO:0000256" key="3">
    <source>
        <dbReference type="ARBA" id="ARBA00023239"/>
    </source>
</evidence>
<dbReference type="FunFam" id="3.10.490.10:FF:000008">
    <property type="entry name" value="Gamma-glutamylaminecyclotransferase A"/>
    <property type="match status" value="1"/>
</dbReference>
<dbReference type="SUPFAM" id="SSF110857">
    <property type="entry name" value="Gamma-glutamyl cyclotransferase-like"/>
    <property type="match status" value="1"/>
</dbReference>
<gene>
    <name evidence="7" type="ORF">NDU88_004596</name>
</gene>